<dbReference type="SMART" id="SM00496">
    <property type="entry name" value="IENR2"/>
    <property type="match status" value="5"/>
</dbReference>
<dbReference type="EMBL" id="LGRX02021719">
    <property type="protein sequence ID" value="KAK3256376.1"/>
    <property type="molecule type" value="Genomic_DNA"/>
</dbReference>
<comment type="caution">
    <text evidence="3">The sequence shown here is derived from an EMBL/GenBank/DDBJ whole genome shotgun (WGS) entry which is preliminary data.</text>
</comment>
<gene>
    <name evidence="3" type="ORF">CYMTET_34487</name>
</gene>
<dbReference type="AlphaFoldDB" id="A0AAE0FAT8"/>
<feature type="domain" description="Nuclease associated modular" evidence="2">
    <location>
        <begin position="118"/>
        <end position="134"/>
    </location>
</feature>
<feature type="domain" description="Nuclease associated modular" evidence="2">
    <location>
        <begin position="182"/>
        <end position="198"/>
    </location>
</feature>
<dbReference type="GO" id="GO:0003677">
    <property type="term" value="F:DNA binding"/>
    <property type="evidence" value="ECO:0007669"/>
    <property type="project" value="InterPro"/>
</dbReference>
<sequence>MTRRYHLGFRVSPRPQTLAVQASGSKKWNSIRRLVRGCGEHIATQPLKLSANRARRRMQSTYNVLEQPATNRRRQISYVDYSLRKAGHRLEVDLSEPSEASNAAAASFRPEQHVESSTSRSHTEGSLEKMYDADDDFQTADMLLLEACLGDQETPSQNKPMKWCERPRLSSTARQKIRVKRLGQKHSATTRAKIALSCKGKERSKQTRERMKAYWHQKRGMQQISESTRLKMSAAKKGRKLSEATRTRISNGLRARHAAAAQRETSGSAPDVAKAGKGARRMKKMDQARKLMVGGRELRTWPWGDLRQIAAIWGYPPRGSKLVDDLLSFCASQAVSRIGDEGMEVPPHHCLGMEYSSWRIAILRDELQSRGVPIKKGATKLMLFTALKDAIAAVDSEEATPTLTQLRSSITPAEEPVSVQTAKKSPTPKRRNDVVKIDSSEPISIDDAEMR</sequence>
<keyword evidence="4" id="KW-1185">Reference proteome</keyword>
<feature type="domain" description="Nuclease associated modular" evidence="2">
    <location>
        <begin position="199"/>
        <end position="215"/>
    </location>
</feature>
<proteinExistence type="predicted"/>
<feature type="region of interest" description="Disordered" evidence="1">
    <location>
        <begin position="408"/>
        <end position="451"/>
    </location>
</feature>
<feature type="compositionally biased region" description="Low complexity" evidence="1">
    <location>
        <begin position="95"/>
        <end position="107"/>
    </location>
</feature>
<dbReference type="InterPro" id="IPR003611">
    <property type="entry name" value="NUMOD3"/>
</dbReference>
<protein>
    <recommendedName>
        <fullName evidence="2">Nuclease associated modular domain-containing protein</fullName>
    </recommendedName>
</protein>
<evidence type="ECO:0000259" key="2">
    <source>
        <dbReference type="SMART" id="SM00496"/>
    </source>
</evidence>
<feature type="compositionally biased region" description="Basic and acidic residues" evidence="1">
    <location>
        <begin position="430"/>
        <end position="439"/>
    </location>
</feature>
<evidence type="ECO:0000313" key="4">
    <source>
        <dbReference type="Proteomes" id="UP001190700"/>
    </source>
</evidence>
<name>A0AAE0FAT8_9CHLO</name>
<dbReference type="Proteomes" id="UP001190700">
    <property type="component" value="Unassembled WGS sequence"/>
</dbReference>
<accession>A0AAE0FAT8</accession>
<reference evidence="3 4" key="1">
    <citation type="journal article" date="2015" name="Genome Biol. Evol.">
        <title>Comparative Genomics of a Bacterivorous Green Alga Reveals Evolutionary Causalities and Consequences of Phago-Mixotrophic Mode of Nutrition.</title>
        <authorList>
            <person name="Burns J.A."/>
            <person name="Paasch A."/>
            <person name="Narechania A."/>
            <person name="Kim E."/>
        </authorList>
    </citation>
    <scope>NUCLEOTIDE SEQUENCE [LARGE SCALE GENOMIC DNA]</scope>
    <source>
        <strain evidence="3 4">PLY_AMNH</strain>
    </source>
</reference>
<evidence type="ECO:0000256" key="1">
    <source>
        <dbReference type="SAM" id="MobiDB-lite"/>
    </source>
</evidence>
<feature type="region of interest" description="Disordered" evidence="1">
    <location>
        <begin position="93"/>
        <end position="127"/>
    </location>
</feature>
<feature type="non-terminal residue" evidence="3">
    <location>
        <position position="451"/>
    </location>
</feature>
<feature type="domain" description="Nuclease associated modular" evidence="2">
    <location>
        <begin position="219"/>
        <end position="236"/>
    </location>
</feature>
<feature type="domain" description="Nuclease associated modular" evidence="2">
    <location>
        <begin position="237"/>
        <end position="253"/>
    </location>
</feature>
<evidence type="ECO:0000313" key="3">
    <source>
        <dbReference type="EMBL" id="KAK3256376.1"/>
    </source>
</evidence>
<organism evidence="3 4">
    <name type="scientific">Cymbomonas tetramitiformis</name>
    <dbReference type="NCBI Taxonomy" id="36881"/>
    <lineage>
        <taxon>Eukaryota</taxon>
        <taxon>Viridiplantae</taxon>
        <taxon>Chlorophyta</taxon>
        <taxon>Pyramimonadophyceae</taxon>
        <taxon>Pyramimonadales</taxon>
        <taxon>Pyramimonadaceae</taxon>
        <taxon>Cymbomonas</taxon>
    </lineage>
</organism>